<feature type="region of interest" description="Disordered" evidence="1">
    <location>
        <begin position="875"/>
        <end position="904"/>
    </location>
</feature>
<dbReference type="AlphaFoldDB" id="A0ABD3QJN4"/>
<accession>A0ABD3QJN4</accession>
<keyword evidence="4" id="KW-1185">Reference proteome</keyword>
<name>A0ABD3QJN4_9STRA</name>
<proteinExistence type="predicted"/>
<dbReference type="Proteomes" id="UP001516023">
    <property type="component" value="Unassembled WGS sequence"/>
</dbReference>
<evidence type="ECO:0000313" key="3">
    <source>
        <dbReference type="EMBL" id="KAL3800357.1"/>
    </source>
</evidence>
<dbReference type="InterPro" id="IPR004859">
    <property type="entry name" value="Xrn1_N"/>
</dbReference>
<protein>
    <recommendedName>
        <fullName evidence="2">Xrn1 N-terminal domain-containing protein</fullName>
    </recommendedName>
</protein>
<evidence type="ECO:0000259" key="2">
    <source>
        <dbReference type="Pfam" id="PF03159"/>
    </source>
</evidence>
<feature type="region of interest" description="Disordered" evidence="1">
    <location>
        <begin position="442"/>
        <end position="463"/>
    </location>
</feature>
<feature type="domain" description="Xrn1 N-terminal" evidence="2">
    <location>
        <begin position="107"/>
        <end position="404"/>
    </location>
</feature>
<feature type="compositionally biased region" description="Basic and acidic residues" evidence="1">
    <location>
        <begin position="889"/>
        <end position="904"/>
    </location>
</feature>
<feature type="region of interest" description="Disordered" evidence="1">
    <location>
        <begin position="949"/>
        <end position="985"/>
    </location>
</feature>
<gene>
    <name evidence="3" type="ORF">HJC23_003653</name>
</gene>
<dbReference type="InterPro" id="IPR027073">
    <property type="entry name" value="5_3_exoribonuclease"/>
</dbReference>
<dbReference type="PANTHER" id="PTHR12341">
    <property type="entry name" value="5'-&gt;3' EXORIBONUCLEASE"/>
    <property type="match status" value="1"/>
</dbReference>
<comment type="caution">
    <text evidence="3">The sequence shown here is derived from an EMBL/GenBank/DDBJ whole genome shotgun (WGS) entry which is preliminary data.</text>
</comment>
<sequence>MKFKRIHTNIATHVVTSSINILPSAQLLTLYLIFLFDSVHGAKFFNVWNPRGALREKCCFVTTNSQMLTSIINVKSEKDERRVNNGFLYSVNHRHWGQRRYDHSLYGIKGFRSWFEATFPSSMVTVDAPDVDWGHPTKRITPTSQNPTEDNKHVSTSLPQVYDHVLVDANQYLHSTLRRAYNRMAKKRQRNNTLEWDKGLDDETIELSLAFLLRELDHLVTTVAIPRKSVVIALDGSPGAAKLDMQRRRRFGIYRKAEMQQKLITILKERGWTDKDFGISSSTNVKGIENIILAKHDREQITLSISPGTAYMDRVTNAVIYWAWKCMSKRHWPIEGFESKSSHQVKIYISPSNVPGEGEVKLLDWLMRGHHSTKTKNHQALVKMGESVAIIGGDSDLVLMGMVIPPSVTHNISILLPREMNKTSFYIVSMWESTKALAKYLTGEDAPDKPRRKKKQKKQDEGMGKKITLGGIKHAKLDLVLLIIMTGNDYLPKVRGVGGGFEAFFATYVNLVKSQLEKNGRDADSTPFMIAVDDDDRLSINVPFAISFFRNMLKFQPPRLLRLMEEGNDNSQFELGLLHNLVEASILPSPMEFQTIRPGDNSYFKAELWQLSSKLNKKTPRFIKDVYGHDVEIVRLTLGKYPIDEAMKGNTTVLGQSDGHGVISRMIPAPGNNDNVGRSYLFEVPHRQGGALKGTKHRLACLALNEIFGSENMDVFGYDNSDIDGDDDVVELDYSKTERVQSDVKSYLGGLLWTLETYQKGHCADYGYNYGQRAAPAVFQILDFLESVERDGIVHLHRTDLIEDTALPPLTDGLSCLAALPSQAWHLVPEPYNQLLHPSNSLTFDEMYRSCVDPTTNVFDMGKFQRICASSLRKSKRRQKLSKANSHLVEPDQKDNKKSGASSERHIYTGSKYWTVISKTKDTLQHPFTPPKAYTSRAPALRGNRRIKASKLPVAPGQHFRKSTASSRTQTDGAATVEVNGQHEL</sequence>
<evidence type="ECO:0000313" key="4">
    <source>
        <dbReference type="Proteomes" id="UP001516023"/>
    </source>
</evidence>
<organism evidence="3 4">
    <name type="scientific">Cyclotella cryptica</name>
    <dbReference type="NCBI Taxonomy" id="29204"/>
    <lineage>
        <taxon>Eukaryota</taxon>
        <taxon>Sar</taxon>
        <taxon>Stramenopiles</taxon>
        <taxon>Ochrophyta</taxon>
        <taxon>Bacillariophyta</taxon>
        <taxon>Coscinodiscophyceae</taxon>
        <taxon>Thalassiosirophycidae</taxon>
        <taxon>Stephanodiscales</taxon>
        <taxon>Stephanodiscaceae</taxon>
        <taxon>Cyclotella</taxon>
    </lineage>
</organism>
<dbReference type="PANTHER" id="PTHR12341:SF41">
    <property type="entry name" value="5'-3' EXORIBONUCLEASE 2"/>
    <property type="match status" value="1"/>
</dbReference>
<dbReference type="Gene3D" id="3.40.50.12390">
    <property type="match status" value="1"/>
</dbReference>
<feature type="compositionally biased region" description="Polar residues" evidence="1">
    <location>
        <begin position="963"/>
        <end position="973"/>
    </location>
</feature>
<dbReference type="Pfam" id="PF03159">
    <property type="entry name" value="XRN_N"/>
    <property type="match status" value="1"/>
</dbReference>
<reference evidence="3 4" key="1">
    <citation type="journal article" date="2020" name="G3 (Bethesda)">
        <title>Improved Reference Genome for Cyclotella cryptica CCMP332, a Model for Cell Wall Morphogenesis, Salinity Adaptation, and Lipid Production in Diatoms (Bacillariophyta).</title>
        <authorList>
            <person name="Roberts W.R."/>
            <person name="Downey K.M."/>
            <person name="Ruck E.C."/>
            <person name="Traller J.C."/>
            <person name="Alverson A.J."/>
        </authorList>
    </citation>
    <scope>NUCLEOTIDE SEQUENCE [LARGE SCALE GENOMIC DNA]</scope>
    <source>
        <strain evidence="3 4">CCMP332</strain>
    </source>
</reference>
<evidence type="ECO:0000256" key="1">
    <source>
        <dbReference type="SAM" id="MobiDB-lite"/>
    </source>
</evidence>
<dbReference type="EMBL" id="JABMIG020000033">
    <property type="protein sequence ID" value="KAL3800357.1"/>
    <property type="molecule type" value="Genomic_DNA"/>
</dbReference>